<dbReference type="EMBL" id="JBEUOH010000017">
    <property type="protein sequence ID" value="KAL0871090.1"/>
    <property type="molecule type" value="Genomic_DNA"/>
</dbReference>
<evidence type="ECO:0000256" key="6">
    <source>
        <dbReference type="ARBA" id="ARBA00023136"/>
    </source>
</evidence>
<dbReference type="GO" id="GO:0098552">
    <property type="term" value="C:side of membrane"/>
    <property type="evidence" value="ECO:0007669"/>
    <property type="project" value="UniProtKB-KW"/>
</dbReference>
<sequence length="160" mass="17451">MARTGVTALSFALLLAVFEIGSCLRCRQCNSQNDPTCGDPFTSTKPSVECSTQDSLNYNNMYLRNFLPNDANTHLAGAPRYCHKIVTQTGTVIRACLDSNPINLNQTCQFLDTASQNDPSRRIKHCSACNKDDCNGASSVVASLPLAALTLLASYLYYKQ</sequence>
<keyword evidence="3 9" id="KW-0812">Transmembrane</keyword>
<evidence type="ECO:0000256" key="10">
    <source>
        <dbReference type="SAM" id="SignalP"/>
    </source>
</evidence>
<evidence type="ECO:0000256" key="4">
    <source>
        <dbReference type="ARBA" id="ARBA00022729"/>
    </source>
</evidence>
<comment type="subcellular location">
    <subcellularLocation>
        <location evidence="1">Membrane</location>
        <topology evidence="1">Lipid-anchor</topology>
        <topology evidence="1">GPI-anchor</topology>
    </subcellularLocation>
</comment>
<keyword evidence="6 9" id="KW-0472">Membrane</keyword>
<keyword evidence="8" id="KW-0449">Lipoprotein</keyword>
<comment type="caution">
    <text evidence="11">The sequence shown here is derived from an EMBL/GenBank/DDBJ whole genome shotgun (WGS) entry which is preliminary data.</text>
</comment>
<gene>
    <name evidence="12" type="ORF">ABMA27_004894</name>
    <name evidence="11" type="ORF">ABMA28_005105</name>
</gene>
<name>A0ABD0SPB8_LOXSC</name>
<proteinExistence type="predicted"/>
<evidence type="ECO:0000256" key="8">
    <source>
        <dbReference type="ARBA" id="ARBA00023288"/>
    </source>
</evidence>
<feature type="transmembrane region" description="Helical" evidence="9">
    <location>
        <begin position="136"/>
        <end position="158"/>
    </location>
</feature>
<keyword evidence="5 9" id="KW-1133">Transmembrane helix</keyword>
<keyword evidence="2" id="KW-0336">GPI-anchor</keyword>
<dbReference type="Proteomes" id="UP001549920">
    <property type="component" value="Unassembled WGS sequence"/>
</dbReference>
<evidence type="ECO:0000313" key="11">
    <source>
        <dbReference type="EMBL" id="KAL0821665.1"/>
    </source>
</evidence>
<protein>
    <recommendedName>
        <fullName evidence="15">Protein sleepless</fullName>
    </recommendedName>
</protein>
<dbReference type="InterPro" id="IPR050975">
    <property type="entry name" value="Sleep_regulator"/>
</dbReference>
<reference evidence="13 14" key="1">
    <citation type="submission" date="2024-06" db="EMBL/GenBank/DDBJ databases">
        <title>A chromosome-level genome assembly of beet webworm, Loxostege sticticalis.</title>
        <authorList>
            <person name="Zhang Y."/>
        </authorList>
    </citation>
    <scope>NUCLEOTIDE SEQUENCE [LARGE SCALE GENOMIC DNA]</scope>
    <source>
        <strain evidence="12">AQ026</strain>
        <strain evidence="11">AQ028</strain>
        <tissue evidence="11">Male pupae</tissue>
        <tissue evidence="12">Whole body</tissue>
    </source>
</reference>
<organism evidence="11 14">
    <name type="scientific">Loxostege sticticalis</name>
    <name type="common">Beet webworm moth</name>
    <dbReference type="NCBI Taxonomy" id="481309"/>
    <lineage>
        <taxon>Eukaryota</taxon>
        <taxon>Metazoa</taxon>
        <taxon>Ecdysozoa</taxon>
        <taxon>Arthropoda</taxon>
        <taxon>Hexapoda</taxon>
        <taxon>Insecta</taxon>
        <taxon>Pterygota</taxon>
        <taxon>Neoptera</taxon>
        <taxon>Endopterygota</taxon>
        <taxon>Lepidoptera</taxon>
        <taxon>Glossata</taxon>
        <taxon>Ditrysia</taxon>
        <taxon>Pyraloidea</taxon>
        <taxon>Crambidae</taxon>
        <taxon>Pyraustinae</taxon>
        <taxon>Loxostege</taxon>
    </lineage>
</organism>
<evidence type="ECO:0000256" key="9">
    <source>
        <dbReference type="SAM" id="Phobius"/>
    </source>
</evidence>
<dbReference type="InterPro" id="IPR031424">
    <property type="entry name" value="QVR-like"/>
</dbReference>
<evidence type="ECO:0000256" key="1">
    <source>
        <dbReference type="ARBA" id="ARBA00004589"/>
    </source>
</evidence>
<evidence type="ECO:0000313" key="12">
    <source>
        <dbReference type="EMBL" id="KAL0871090.1"/>
    </source>
</evidence>
<evidence type="ECO:0000256" key="3">
    <source>
        <dbReference type="ARBA" id="ARBA00022692"/>
    </source>
</evidence>
<evidence type="ECO:0000313" key="14">
    <source>
        <dbReference type="Proteomes" id="UP001549921"/>
    </source>
</evidence>
<keyword evidence="13" id="KW-1185">Reference proteome</keyword>
<feature type="chain" id="PRO_5044722720" description="Protein sleepless" evidence="10">
    <location>
        <begin position="24"/>
        <end position="160"/>
    </location>
</feature>
<keyword evidence="4 10" id="KW-0732">Signal</keyword>
<evidence type="ECO:0000256" key="5">
    <source>
        <dbReference type="ARBA" id="ARBA00022989"/>
    </source>
</evidence>
<feature type="signal peptide" evidence="10">
    <location>
        <begin position="1"/>
        <end position="23"/>
    </location>
</feature>
<dbReference type="EMBL" id="JBEDNZ010000017">
    <property type="protein sequence ID" value="KAL0821665.1"/>
    <property type="molecule type" value="Genomic_DNA"/>
</dbReference>
<dbReference type="AlphaFoldDB" id="A0ABD0SPB8"/>
<keyword evidence="7" id="KW-0325">Glycoprotein</keyword>
<dbReference type="Proteomes" id="UP001549921">
    <property type="component" value="Unassembled WGS sequence"/>
</dbReference>
<dbReference type="Pfam" id="PF17064">
    <property type="entry name" value="QVR"/>
    <property type="match status" value="1"/>
</dbReference>
<evidence type="ECO:0000256" key="2">
    <source>
        <dbReference type="ARBA" id="ARBA00022622"/>
    </source>
</evidence>
<evidence type="ECO:0000313" key="13">
    <source>
        <dbReference type="Proteomes" id="UP001549920"/>
    </source>
</evidence>
<evidence type="ECO:0000256" key="7">
    <source>
        <dbReference type="ARBA" id="ARBA00023180"/>
    </source>
</evidence>
<dbReference type="PANTHER" id="PTHR33562">
    <property type="entry name" value="ATILLA, ISOFORM B-RELATED-RELATED"/>
    <property type="match status" value="1"/>
</dbReference>
<evidence type="ECO:0008006" key="15">
    <source>
        <dbReference type="Google" id="ProtNLM"/>
    </source>
</evidence>
<accession>A0ABD0SPB8</accession>